<evidence type="ECO:0000256" key="4">
    <source>
        <dbReference type="ARBA" id="ARBA00013191"/>
    </source>
</evidence>
<dbReference type="InterPro" id="IPR014031">
    <property type="entry name" value="Ketoacyl_synth_C"/>
</dbReference>
<evidence type="ECO:0000313" key="15">
    <source>
        <dbReference type="EMBL" id="MCA9759429.1"/>
    </source>
</evidence>
<sequence length="438" mass="46067">MTRSSRTEVDVRRRVVVVGIGVAAPNGIGIPEFRDALRSGSSGVRFLPELAKLGFGCQVGGVPQITEAHEEQYFTPLERKTIHASGIRYGVIAASEAWANARLPLPEGPEAEPDWESGCVFGSGVAGAEVMRDAAYLIDEGRVKRLGSSAVTQVMASGISAYIGGRLGLGNQVMSNASACSTGTESLLLGAERIRSGAARRMICGATDSTGPHAWGGFDAMRVTNRKHNDRPEAASRPMSATASGFVPGGGAAALVLEELGSARERGATILAEFLGGHSNSGGQRSGGSMTAPNVSAIRRCLTRAMDEAGVAPEQIDAISGHLTATLFDPIEIEQWTEVLGRRGTDFPWVNSLKSLIGHCLSAAGAIESVASVLQLTDGFLHPSINCEDLHPEIAARIDSGRVPRNCMDAPIQVVAKTSFGFGDVNSCVFFRRYEATT</sequence>
<evidence type="ECO:0000256" key="9">
    <source>
        <dbReference type="ARBA" id="ARBA00041620"/>
    </source>
</evidence>
<dbReference type="CDD" id="cd00834">
    <property type="entry name" value="KAS_I_II"/>
    <property type="match status" value="1"/>
</dbReference>
<reference evidence="15" key="1">
    <citation type="submission" date="2020-04" db="EMBL/GenBank/DDBJ databases">
        <authorList>
            <person name="Zhang T."/>
        </authorList>
    </citation>
    <scope>NUCLEOTIDE SEQUENCE</scope>
    <source>
        <strain evidence="15">HKST-UBA02</strain>
    </source>
</reference>
<evidence type="ECO:0000256" key="5">
    <source>
        <dbReference type="ARBA" id="ARBA00022490"/>
    </source>
</evidence>
<comment type="subcellular location">
    <subcellularLocation>
        <location evidence="1">Cytoplasm</location>
    </subcellularLocation>
</comment>
<keyword evidence="5" id="KW-0963">Cytoplasm</keyword>
<comment type="catalytic activity">
    <reaction evidence="11">
        <text>(3Z)-decenoyl-[ACP] + malonyl-[ACP] + H(+) = 3-oxo-(5Z)-dodecenoyl-[ACP] + holo-[ACP] + CO2</text>
        <dbReference type="Rhea" id="RHEA:54940"/>
        <dbReference type="Rhea" id="RHEA-COMP:9623"/>
        <dbReference type="Rhea" id="RHEA-COMP:9685"/>
        <dbReference type="Rhea" id="RHEA-COMP:9927"/>
        <dbReference type="Rhea" id="RHEA-COMP:14042"/>
        <dbReference type="ChEBI" id="CHEBI:15378"/>
        <dbReference type="ChEBI" id="CHEBI:16526"/>
        <dbReference type="ChEBI" id="CHEBI:64479"/>
        <dbReference type="ChEBI" id="CHEBI:78449"/>
        <dbReference type="ChEBI" id="CHEBI:78798"/>
        <dbReference type="ChEBI" id="CHEBI:138410"/>
    </reaction>
    <physiologicalReaction direction="left-to-right" evidence="11">
        <dbReference type="Rhea" id="RHEA:54941"/>
    </physiologicalReaction>
</comment>
<evidence type="ECO:0000256" key="6">
    <source>
        <dbReference type="ARBA" id="ARBA00022679"/>
    </source>
</evidence>
<dbReference type="SMART" id="SM00825">
    <property type="entry name" value="PKS_KS"/>
    <property type="match status" value="1"/>
</dbReference>
<keyword evidence="6 13" id="KW-0808">Transferase</keyword>
<dbReference type="SUPFAM" id="SSF53901">
    <property type="entry name" value="Thiolase-like"/>
    <property type="match status" value="2"/>
</dbReference>
<protein>
    <recommendedName>
        <fullName evidence="8">3-oxoacyl-[acyl-carrier-protein] synthase 1</fullName>
        <ecNumber evidence="4">2.3.1.41</ecNumber>
    </recommendedName>
    <alternativeName>
        <fullName evidence="9">3-oxoacyl-[acyl-carrier-protein] synthase I</fullName>
    </alternativeName>
    <alternativeName>
        <fullName evidence="10">Beta-ketoacyl-ACP synthase I</fullName>
    </alternativeName>
</protein>
<dbReference type="Pfam" id="PF00109">
    <property type="entry name" value="ketoacyl-synt"/>
    <property type="match status" value="1"/>
</dbReference>
<dbReference type="Gene3D" id="3.40.47.10">
    <property type="match status" value="1"/>
</dbReference>
<proteinExistence type="inferred from homology"/>
<evidence type="ECO:0000256" key="13">
    <source>
        <dbReference type="RuleBase" id="RU003694"/>
    </source>
</evidence>
<dbReference type="AlphaFoldDB" id="A0A956NI78"/>
<comment type="caution">
    <text evidence="15">The sequence shown here is derived from an EMBL/GenBank/DDBJ whole genome shotgun (WGS) entry which is preliminary data.</text>
</comment>
<evidence type="ECO:0000256" key="1">
    <source>
        <dbReference type="ARBA" id="ARBA00004496"/>
    </source>
</evidence>
<reference evidence="15" key="2">
    <citation type="journal article" date="2021" name="Microbiome">
        <title>Successional dynamics and alternative stable states in a saline activated sludge microbial community over 9 years.</title>
        <authorList>
            <person name="Wang Y."/>
            <person name="Ye J."/>
            <person name="Ju F."/>
            <person name="Liu L."/>
            <person name="Boyd J.A."/>
            <person name="Deng Y."/>
            <person name="Parks D.H."/>
            <person name="Jiang X."/>
            <person name="Yin X."/>
            <person name="Woodcroft B.J."/>
            <person name="Tyson G.W."/>
            <person name="Hugenholtz P."/>
            <person name="Polz M.F."/>
            <person name="Zhang T."/>
        </authorList>
    </citation>
    <scope>NUCLEOTIDE SEQUENCE</scope>
    <source>
        <strain evidence="15">HKST-UBA02</strain>
    </source>
</reference>
<dbReference type="Pfam" id="PF02801">
    <property type="entry name" value="Ketoacyl-synt_C"/>
    <property type="match status" value="1"/>
</dbReference>
<accession>A0A956NI78</accession>
<evidence type="ECO:0000313" key="16">
    <source>
        <dbReference type="Proteomes" id="UP000739538"/>
    </source>
</evidence>
<gene>
    <name evidence="15" type="ORF">KDA27_26785</name>
</gene>
<dbReference type="InterPro" id="IPR014030">
    <property type="entry name" value="Ketoacyl_synth_N"/>
</dbReference>
<evidence type="ECO:0000256" key="11">
    <source>
        <dbReference type="ARBA" id="ARBA00048121"/>
    </source>
</evidence>
<evidence type="ECO:0000256" key="2">
    <source>
        <dbReference type="ARBA" id="ARBA00008467"/>
    </source>
</evidence>
<dbReference type="GO" id="GO:0004315">
    <property type="term" value="F:3-oxoacyl-[acyl-carrier-protein] synthase activity"/>
    <property type="evidence" value="ECO:0007669"/>
    <property type="project" value="UniProtKB-EC"/>
</dbReference>
<evidence type="ECO:0000256" key="12">
    <source>
        <dbReference type="ARBA" id="ARBA00048506"/>
    </source>
</evidence>
<evidence type="ECO:0000256" key="8">
    <source>
        <dbReference type="ARBA" id="ARBA00039450"/>
    </source>
</evidence>
<dbReference type="Proteomes" id="UP000739538">
    <property type="component" value="Unassembled WGS sequence"/>
</dbReference>
<evidence type="ECO:0000259" key="14">
    <source>
        <dbReference type="PROSITE" id="PS52004"/>
    </source>
</evidence>
<dbReference type="EMBL" id="JAGQHS010000343">
    <property type="protein sequence ID" value="MCA9759429.1"/>
    <property type="molecule type" value="Genomic_DNA"/>
</dbReference>
<evidence type="ECO:0000256" key="7">
    <source>
        <dbReference type="ARBA" id="ARBA00023315"/>
    </source>
</evidence>
<name>A0A956NI78_UNCEI</name>
<dbReference type="PANTHER" id="PTHR11712:SF306">
    <property type="entry name" value="3-OXOACYL-[ACYL-CARRIER-PROTEIN] SYNTHASE 1"/>
    <property type="match status" value="1"/>
</dbReference>
<dbReference type="EC" id="2.3.1.41" evidence="4"/>
<evidence type="ECO:0000256" key="10">
    <source>
        <dbReference type="ARBA" id="ARBA00042143"/>
    </source>
</evidence>
<organism evidence="15 16">
    <name type="scientific">Eiseniibacteriota bacterium</name>
    <dbReference type="NCBI Taxonomy" id="2212470"/>
    <lineage>
        <taxon>Bacteria</taxon>
        <taxon>Candidatus Eiseniibacteriota</taxon>
    </lineage>
</organism>
<dbReference type="GO" id="GO:0005829">
    <property type="term" value="C:cytosol"/>
    <property type="evidence" value="ECO:0007669"/>
    <property type="project" value="TreeGrafter"/>
</dbReference>
<keyword evidence="7" id="KW-0012">Acyltransferase</keyword>
<dbReference type="GO" id="GO:0006633">
    <property type="term" value="P:fatty acid biosynthetic process"/>
    <property type="evidence" value="ECO:0007669"/>
    <property type="project" value="TreeGrafter"/>
</dbReference>
<dbReference type="InterPro" id="IPR020841">
    <property type="entry name" value="PKS_Beta-ketoAc_synthase_dom"/>
</dbReference>
<feature type="domain" description="Ketosynthase family 3 (KS3)" evidence="14">
    <location>
        <begin position="12"/>
        <end position="433"/>
    </location>
</feature>
<dbReference type="InterPro" id="IPR000794">
    <property type="entry name" value="Beta-ketoacyl_synthase"/>
</dbReference>
<evidence type="ECO:0000256" key="3">
    <source>
        <dbReference type="ARBA" id="ARBA00011738"/>
    </source>
</evidence>
<dbReference type="PANTHER" id="PTHR11712">
    <property type="entry name" value="POLYKETIDE SYNTHASE-RELATED"/>
    <property type="match status" value="1"/>
</dbReference>
<comment type="subunit">
    <text evidence="3">Homodimer.</text>
</comment>
<dbReference type="InterPro" id="IPR016039">
    <property type="entry name" value="Thiolase-like"/>
</dbReference>
<comment type="similarity">
    <text evidence="2 13">Belongs to the thiolase-like superfamily. Beta-ketoacyl-ACP synthases family.</text>
</comment>
<comment type="catalytic activity">
    <reaction evidence="12">
        <text>a fatty acyl-[ACP] + malonyl-[ACP] + H(+) = a 3-oxoacyl-[ACP] + holo-[ACP] + CO2</text>
        <dbReference type="Rhea" id="RHEA:22836"/>
        <dbReference type="Rhea" id="RHEA-COMP:9623"/>
        <dbReference type="Rhea" id="RHEA-COMP:9685"/>
        <dbReference type="Rhea" id="RHEA-COMP:9916"/>
        <dbReference type="Rhea" id="RHEA-COMP:14125"/>
        <dbReference type="ChEBI" id="CHEBI:15378"/>
        <dbReference type="ChEBI" id="CHEBI:16526"/>
        <dbReference type="ChEBI" id="CHEBI:64479"/>
        <dbReference type="ChEBI" id="CHEBI:78449"/>
        <dbReference type="ChEBI" id="CHEBI:78776"/>
        <dbReference type="ChEBI" id="CHEBI:138651"/>
        <dbReference type="EC" id="2.3.1.41"/>
    </reaction>
    <physiologicalReaction direction="left-to-right" evidence="12">
        <dbReference type="Rhea" id="RHEA:22837"/>
    </physiologicalReaction>
</comment>
<dbReference type="PROSITE" id="PS52004">
    <property type="entry name" value="KS3_2"/>
    <property type="match status" value="1"/>
</dbReference>